<reference evidence="6 7" key="1">
    <citation type="submission" date="2024-11" db="EMBL/GenBank/DDBJ databases">
        <title>Chromosome-level genome assembly of Eucalyptus globulus Labill. provides insights into its genome evolution.</title>
        <authorList>
            <person name="Li X."/>
        </authorList>
    </citation>
    <scope>NUCLEOTIDE SEQUENCE [LARGE SCALE GENOMIC DNA]</scope>
    <source>
        <strain evidence="6">CL2024</strain>
        <tissue evidence="6">Fresh tender leaves</tissue>
    </source>
</reference>
<evidence type="ECO:0008006" key="8">
    <source>
        <dbReference type="Google" id="ProtNLM"/>
    </source>
</evidence>
<evidence type="ECO:0000313" key="6">
    <source>
        <dbReference type="EMBL" id="KAL3747388.1"/>
    </source>
</evidence>
<dbReference type="Proteomes" id="UP001634007">
    <property type="component" value="Unassembled WGS sequence"/>
</dbReference>
<gene>
    <name evidence="6" type="ORF">ACJRO7_016208</name>
</gene>
<feature type="transmembrane region" description="Helical" evidence="5">
    <location>
        <begin position="55"/>
        <end position="74"/>
    </location>
</feature>
<name>A0ABD3L733_EUCGL</name>
<evidence type="ECO:0000256" key="3">
    <source>
        <dbReference type="ARBA" id="ARBA00022989"/>
    </source>
</evidence>
<dbReference type="PANTHER" id="PTHR12714:SF9">
    <property type="entry name" value="PROTEIN-S-ISOPRENYLCYSTEINE O-METHYLTRANSFERASE"/>
    <property type="match status" value="1"/>
</dbReference>
<proteinExistence type="predicted"/>
<comment type="subcellular location">
    <subcellularLocation>
        <location evidence="1">Membrane</location>
        <topology evidence="1">Multi-pass membrane protein</topology>
    </subcellularLocation>
</comment>
<evidence type="ECO:0000256" key="4">
    <source>
        <dbReference type="ARBA" id="ARBA00023136"/>
    </source>
</evidence>
<sequence length="166" mass="19221">MSWNITPMALRLSSQTRMCVPITVTKPAPLAGIILLQCCFLWWSNFPALEECWWISNLGFAMIIVGGIIRKLAIRTAGGAFTHLIKIHHEDHHKLIAHGVSIILCNPVLMFALPTLIWHLFATRSPYEELLPRQFFEQEYEGHEQTVLWGLHLWSEFCILRFQERV</sequence>
<keyword evidence="7" id="KW-1185">Reference proteome</keyword>
<dbReference type="GO" id="GO:0016740">
    <property type="term" value="F:transferase activity"/>
    <property type="evidence" value="ECO:0007669"/>
    <property type="project" value="UniProtKB-ARBA"/>
</dbReference>
<dbReference type="EMBL" id="JBJKBG010000003">
    <property type="protein sequence ID" value="KAL3747388.1"/>
    <property type="molecule type" value="Genomic_DNA"/>
</dbReference>
<feature type="transmembrane region" description="Helical" evidence="5">
    <location>
        <begin position="95"/>
        <end position="121"/>
    </location>
</feature>
<keyword evidence="3 5" id="KW-1133">Transmembrane helix</keyword>
<evidence type="ECO:0000256" key="2">
    <source>
        <dbReference type="ARBA" id="ARBA00022692"/>
    </source>
</evidence>
<feature type="transmembrane region" description="Helical" evidence="5">
    <location>
        <begin position="20"/>
        <end position="43"/>
    </location>
</feature>
<dbReference type="GO" id="GO:0016020">
    <property type="term" value="C:membrane"/>
    <property type="evidence" value="ECO:0007669"/>
    <property type="project" value="UniProtKB-SubCell"/>
</dbReference>
<organism evidence="6 7">
    <name type="scientific">Eucalyptus globulus</name>
    <name type="common">Tasmanian blue gum</name>
    <dbReference type="NCBI Taxonomy" id="34317"/>
    <lineage>
        <taxon>Eukaryota</taxon>
        <taxon>Viridiplantae</taxon>
        <taxon>Streptophyta</taxon>
        <taxon>Embryophyta</taxon>
        <taxon>Tracheophyta</taxon>
        <taxon>Spermatophyta</taxon>
        <taxon>Magnoliopsida</taxon>
        <taxon>eudicotyledons</taxon>
        <taxon>Gunneridae</taxon>
        <taxon>Pentapetalae</taxon>
        <taxon>rosids</taxon>
        <taxon>malvids</taxon>
        <taxon>Myrtales</taxon>
        <taxon>Myrtaceae</taxon>
        <taxon>Myrtoideae</taxon>
        <taxon>Eucalypteae</taxon>
        <taxon>Eucalyptus</taxon>
    </lineage>
</organism>
<comment type="caution">
    <text evidence="6">The sequence shown here is derived from an EMBL/GenBank/DDBJ whole genome shotgun (WGS) entry which is preliminary data.</text>
</comment>
<protein>
    <recommendedName>
        <fullName evidence="8">Protein-S-isoprenylcysteine O-methyltransferase</fullName>
    </recommendedName>
</protein>
<evidence type="ECO:0000256" key="5">
    <source>
        <dbReference type="SAM" id="Phobius"/>
    </source>
</evidence>
<accession>A0ABD3L733</accession>
<keyword evidence="4 5" id="KW-0472">Membrane</keyword>
<dbReference type="Gene3D" id="1.20.120.1630">
    <property type="match status" value="1"/>
</dbReference>
<dbReference type="AlphaFoldDB" id="A0ABD3L733"/>
<dbReference type="PANTHER" id="PTHR12714">
    <property type="entry name" value="PROTEIN-S ISOPRENYLCYSTEINE O-METHYLTRANSFERASE"/>
    <property type="match status" value="1"/>
</dbReference>
<keyword evidence="2 5" id="KW-0812">Transmembrane</keyword>
<evidence type="ECO:0000313" key="7">
    <source>
        <dbReference type="Proteomes" id="UP001634007"/>
    </source>
</evidence>
<evidence type="ECO:0000256" key="1">
    <source>
        <dbReference type="ARBA" id="ARBA00004141"/>
    </source>
</evidence>